<gene>
    <name evidence="1" type="ORF">ACFOHH_06745</name>
</gene>
<dbReference type="EMBL" id="JBHRSP010000012">
    <property type="protein sequence ID" value="MFC3072791.1"/>
    <property type="molecule type" value="Genomic_DNA"/>
</dbReference>
<name>A0ABV7DCW9_9HYPH</name>
<organism evidence="1 2">
    <name type="scientific">Shinella pollutisoli</name>
    <dbReference type="NCBI Taxonomy" id="2250594"/>
    <lineage>
        <taxon>Bacteria</taxon>
        <taxon>Pseudomonadati</taxon>
        <taxon>Pseudomonadota</taxon>
        <taxon>Alphaproteobacteria</taxon>
        <taxon>Hyphomicrobiales</taxon>
        <taxon>Rhizobiaceae</taxon>
        <taxon>Shinella</taxon>
    </lineage>
</organism>
<dbReference type="Proteomes" id="UP001595377">
    <property type="component" value="Unassembled WGS sequence"/>
</dbReference>
<evidence type="ECO:0000313" key="1">
    <source>
        <dbReference type="EMBL" id="MFC3072791.1"/>
    </source>
</evidence>
<keyword evidence="2" id="KW-1185">Reference proteome</keyword>
<sequence>MRPPGDPDAAVAAEYEVLSAKGTRAALELFIARHPDHPLAERARQALEAMSP</sequence>
<accession>A0ABV7DCW9</accession>
<comment type="caution">
    <text evidence="1">The sequence shown here is derived from an EMBL/GenBank/DDBJ whole genome shotgun (WGS) entry which is preliminary data.</text>
</comment>
<proteinExistence type="predicted"/>
<reference evidence="2" key="1">
    <citation type="journal article" date="2019" name="Int. J. Syst. Evol. Microbiol.">
        <title>The Global Catalogue of Microorganisms (GCM) 10K type strain sequencing project: providing services to taxonomists for standard genome sequencing and annotation.</title>
        <authorList>
            <consortium name="The Broad Institute Genomics Platform"/>
            <consortium name="The Broad Institute Genome Sequencing Center for Infectious Disease"/>
            <person name="Wu L."/>
            <person name="Ma J."/>
        </authorList>
    </citation>
    <scope>NUCLEOTIDE SEQUENCE [LARGE SCALE GENOMIC DNA]</scope>
    <source>
        <strain evidence="2">KCTC 52677</strain>
    </source>
</reference>
<dbReference type="RefSeq" id="WP_257314510.1">
    <property type="nucleotide sequence ID" value="NZ_JANFDG010000006.1"/>
</dbReference>
<evidence type="ECO:0000313" key="2">
    <source>
        <dbReference type="Proteomes" id="UP001595377"/>
    </source>
</evidence>
<protein>
    <submittedName>
        <fullName evidence="1">Uncharacterized protein</fullName>
    </submittedName>
</protein>